<accession>A0A7H4LMA5</accession>
<reference evidence="3 4" key="1">
    <citation type="submission" date="2018-05" db="EMBL/GenBank/DDBJ databases">
        <authorList>
            <person name="Thind KAUR A."/>
        </authorList>
    </citation>
    <scope>NUCLEOTIDE SEQUENCE [LARGE SCALE GENOMIC DNA]</scope>
</reference>
<dbReference type="InterPro" id="IPR025836">
    <property type="entry name" value="Zn_knuckle_CX2CX4HX4C"/>
</dbReference>
<dbReference type="PANTHER" id="PTHR31286">
    <property type="entry name" value="GLYCINE-RICH CELL WALL STRUCTURAL PROTEIN 1.8-LIKE"/>
    <property type="match status" value="1"/>
</dbReference>
<evidence type="ECO:0000256" key="1">
    <source>
        <dbReference type="SAM" id="MobiDB-lite"/>
    </source>
</evidence>
<dbReference type="InterPro" id="IPR040256">
    <property type="entry name" value="At4g02000-like"/>
</dbReference>
<sequence length="361" mass="40713">MEGSTSASGTTMSDMESMMKELGLKEDDLVDIVVEDGDLPEEAARWMAIARVHSDRPYSQYWFFRNMRVAWDLAQEVKFRPLEDNLYTLKFSCLGDWERVIEDGPWTFKGKAVVIEPYDGITRPTSISLNKIEMWIQIHDLPELFFGLIKSLAGTVGDFIYAEPKSQDFEGNFFRVRVKVDVTKPLRNAVSLVIKKKMEIFRVKYERLPDWCAVCGMLGHLYKECGNGIHPPSALVFKNLRADWFKGPGRGPGADRASGGGRGRGRAGRGAGRGASQRGAGQHESTEYRGRDDPSLNDDIDMVGAEGNRKRGATQASSGGRLCQNMLQKTVRVELLWLYPLRWYPLAQHLSKNQRGRKLLC</sequence>
<feature type="region of interest" description="Disordered" evidence="1">
    <location>
        <begin position="248"/>
        <end position="303"/>
    </location>
</feature>
<feature type="compositionally biased region" description="Gly residues" evidence="1">
    <location>
        <begin position="248"/>
        <end position="273"/>
    </location>
</feature>
<dbReference type="Proteomes" id="UP000280104">
    <property type="component" value="Chromosome II"/>
</dbReference>
<dbReference type="PANTHER" id="PTHR31286:SF167">
    <property type="entry name" value="OS09G0268800 PROTEIN"/>
    <property type="match status" value="1"/>
</dbReference>
<protein>
    <recommendedName>
        <fullName evidence="2">Zinc knuckle CX2CX4HX4C domain-containing protein</fullName>
    </recommendedName>
</protein>
<evidence type="ECO:0000259" key="2">
    <source>
        <dbReference type="Pfam" id="PF14392"/>
    </source>
</evidence>
<feature type="domain" description="Zinc knuckle CX2CX4HX4C" evidence="2">
    <location>
        <begin position="180"/>
        <end position="225"/>
    </location>
</feature>
<dbReference type="Pfam" id="PF14392">
    <property type="entry name" value="zf-CCHC_4"/>
    <property type="match status" value="1"/>
</dbReference>
<organism evidence="3 4">
    <name type="scientific">Triticum aestivum</name>
    <name type="common">Wheat</name>
    <dbReference type="NCBI Taxonomy" id="4565"/>
    <lineage>
        <taxon>Eukaryota</taxon>
        <taxon>Viridiplantae</taxon>
        <taxon>Streptophyta</taxon>
        <taxon>Embryophyta</taxon>
        <taxon>Tracheophyta</taxon>
        <taxon>Spermatophyta</taxon>
        <taxon>Magnoliopsida</taxon>
        <taxon>Liliopsida</taxon>
        <taxon>Poales</taxon>
        <taxon>Poaceae</taxon>
        <taxon>BOP clade</taxon>
        <taxon>Pooideae</taxon>
        <taxon>Triticodae</taxon>
        <taxon>Triticeae</taxon>
        <taxon>Triticinae</taxon>
        <taxon>Triticum</taxon>
    </lineage>
</organism>
<evidence type="ECO:0000313" key="4">
    <source>
        <dbReference type="Proteomes" id="UP000280104"/>
    </source>
</evidence>
<dbReference type="AlphaFoldDB" id="A0A7H4LMA5"/>
<proteinExistence type="predicted"/>
<dbReference type="EMBL" id="LS480641">
    <property type="protein sequence ID" value="SPT19743.1"/>
    <property type="molecule type" value="Genomic_DNA"/>
</dbReference>
<evidence type="ECO:0000313" key="3">
    <source>
        <dbReference type="EMBL" id="SPT19743.1"/>
    </source>
</evidence>
<gene>
    <name evidence="3" type="ORF">CAMPLR22A2D_LOCUS4368</name>
</gene>
<name>A0A7H4LMA5_WHEAT</name>
<feature type="compositionally biased region" description="Basic and acidic residues" evidence="1">
    <location>
        <begin position="284"/>
        <end position="294"/>
    </location>
</feature>